<dbReference type="STRING" id="318479.A0A0N4UJW8"/>
<dbReference type="AlphaFoldDB" id="A0A0N4UJW8"/>
<dbReference type="PANTHER" id="PTHR23048">
    <property type="entry name" value="MYOSIN LIGHT CHAIN 1, 3"/>
    <property type="match status" value="1"/>
</dbReference>
<dbReference type="EMBL" id="UYYG01000046">
    <property type="protein sequence ID" value="VDN52133.1"/>
    <property type="molecule type" value="Genomic_DNA"/>
</dbReference>
<keyword evidence="3" id="KW-1133">Transmembrane helix</keyword>
<proteinExistence type="predicted"/>
<reference evidence="8" key="1">
    <citation type="submission" date="2017-02" db="UniProtKB">
        <authorList>
            <consortium name="WormBaseParasite"/>
        </authorList>
    </citation>
    <scope>IDENTIFICATION</scope>
</reference>
<dbReference type="Proteomes" id="UP000038040">
    <property type="component" value="Unplaced"/>
</dbReference>
<evidence type="ECO:0000313" key="7">
    <source>
        <dbReference type="Proteomes" id="UP000274756"/>
    </source>
</evidence>
<feature type="domain" description="EF-hand" evidence="4">
    <location>
        <begin position="19"/>
        <end position="54"/>
    </location>
</feature>
<dbReference type="Gene3D" id="1.10.238.10">
    <property type="entry name" value="EF-hand"/>
    <property type="match status" value="1"/>
</dbReference>
<keyword evidence="1" id="KW-0677">Repeat</keyword>
<dbReference type="GO" id="GO:0016460">
    <property type="term" value="C:myosin II complex"/>
    <property type="evidence" value="ECO:0007669"/>
    <property type="project" value="TreeGrafter"/>
</dbReference>
<sequence length="115" mass="13468">MENVAKSSWSNDFDDFTQSHLEEIRDAFNIFDRDGDGRITTDELSTVMASLGQRPTKSELKNMISEFDEDGFLFYLFLPLAYLCIQFSYSFFLFFIAFIFHCSFRCHAFLYVCIA</sequence>
<keyword evidence="3" id="KW-0472">Membrane</keyword>
<dbReference type="FunFam" id="1.10.238.10:FF:000178">
    <property type="entry name" value="Calmodulin-2 A"/>
    <property type="match status" value="1"/>
</dbReference>
<dbReference type="SMART" id="SM00054">
    <property type="entry name" value="EFh"/>
    <property type="match status" value="1"/>
</dbReference>
<dbReference type="InterPro" id="IPR018247">
    <property type="entry name" value="EF_Hand_1_Ca_BS"/>
</dbReference>
<gene>
    <name evidence="5" type="ORF">DME_LOCUS2106</name>
</gene>
<evidence type="ECO:0000256" key="1">
    <source>
        <dbReference type="ARBA" id="ARBA00022737"/>
    </source>
</evidence>
<feature type="transmembrane region" description="Helical" evidence="3">
    <location>
        <begin position="72"/>
        <end position="100"/>
    </location>
</feature>
<reference evidence="5 7" key="2">
    <citation type="submission" date="2018-11" db="EMBL/GenBank/DDBJ databases">
        <authorList>
            <consortium name="Pathogen Informatics"/>
        </authorList>
    </citation>
    <scope>NUCLEOTIDE SEQUENCE [LARGE SCALE GENOMIC DNA]</scope>
</reference>
<keyword evidence="7" id="KW-1185">Reference proteome</keyword>
<dbReference type="WBParaSite" id="DME_0000798101-mRNA-1">
    <property type="protein sequence ID" value="DME_0000798101-mRNA-1"/>
    <property type="gene ID" value="DME_0000798101"/>
</dbReference>
<dbReference type="GO" id="GO:0005509">
    <property type="term" value="F:calcium ion binding"/>
    <property type="evidence" value="ECO:0007669"/>
    <property type="project" value="InterPro"/>
</dbReference>
<dbReference type="InterPro" id="IPR002048">
    <property type="entry name" value="EF_hand_dom"/>
</dbReference>
<evidence type="ECO:0000313" key="5">
    <source>
        <dbReference type="EMBL" id="VDN52133.1"/>
    </source>
</evidence>
<dbReference type="PROSITE" id="PS00018">
    <property type="entry name" value="EF_HAND_1"/>
    <property type="match status" value="1"/>
</dbReference>
<dbReference type="InterPro" id="IPR050230">
    <property type="entry name" value="CALM/Myosin/TropC-like"/>
</dbReference>
<evidence type="ECO:0000256" key="2">
    <source>
        <dbReference type="ARBA" id="ARBA00022837"/>
    </source>
</evidence>
<dbReference type="PROSITE" id="PS50222">
    <property type="entry name" value="EF_HAND_2"/>
    <property type="match status" value="1"/>
</dbReference>
<dbReference type="Pfam" id="PF13405">
    <property type="entry name" value="EF-hand_6"/>
    <property type="match status" value="1"/>
</dbReference>
<keyword evidence="3" id="KW-0812">Transmembrane</keyword>
<dbReference type="CDD" id="cd00051">
    <property type="entry name" value="EFh"/>
    <property type="match status" value="1"/>
</dbReference>
<dbReference type="InterPro" id="IPR011992">
    <property type="entry name" value="EF-hand-dom_pair"/>
</dbReference>
<organism evidence="6 8">
    <name type="scientific">Dracunculus medinensis</name>
    <name type="common">Guinea worm</name>
    <dbReference type="NCBI Taxonomy" id="318479"/>
    <lineage>
        <taxon>Eukaryota</taxon>
        <taxon>Metazoa</taxon>
        <taxon>Ecdysozoa</taxon>
        <taxon>Nematoda</taxon>
        <taxon>Chromadorea</taxon>
        <taxon>Rhabditida</taxon>
        <taxon>Spirurina</taxon>
        <taxon>Dracunculoidea</taxon>
        <taxon>Dracunculidae</taxon>
        <taxon>Dracunculus</taxon>
    </lineage>
</organism>
<protein>
    <submittedName>
        <fullName evidence="8">EF-hand domain-containing protein</fullName>
    </submittedName>
</protein>
<dbReference type="SUPFAM" id="SSF47473">
    <property type="entry name" value="EF-hand"/>
    <property type="match status" value="1"/>
</dbReference>
<dbReference type="OrthoDB" id="26525at2759"/>
<name>A0A0N4UJW8_DRAME</name>
<evidence type="ECO:0000313" key="8">
    <source>
        <dbReference type="WBParaSite" id="DME_0000798101-mRNA-1"/>
    </source>
</evidence>
<evidence type="ECO:0000259" key="4">
    <source>
        <dbReference type="PROSITE" id="PS50222"/>
    </source>
</evidence>
<evidence type="ECO:0000313" key="6">
    <source>
        <dbReference type="Proteomes" id="UP000038040"/>
    </source>
</evidence>
<keyword evidence="2" id="KW-0106">Calcium</keyword>
<evidence type="ECO:0000256" key="3">
    <source>
        <dbReference type="SAM" id="Phobius"/>
    </source>
</evidence>
<dbReference type="Proteomes" id="UP000274756">
    <property type="component" value="Unassembled WGS sequence"/>
</dbReference>
<accession>A0A0N4UJW8</accession>
<dbReference type="PANTHER" id="PTHR23048:SF0">
    <property type="entry name" value="CALMODULIN LIKE 3"/>
    <property type="match status" value="1"/>
</dbReference>